<comment type="caution">
    <text evidence="2">The sequence shown here is derived from an EMBL/GenBank/DDBJ whole genome shotgun (WGS) entry which is preliminary data.</text>
</comment>
<feature type="compositionally biased region" description="Low complexity" evidence="1">
    <location>
        <begin position="689"/>
        <end position="707"/>
    </location>
</feature>
<protein>
    <submittedName>
        <fullName evidence="2">Uncharacterized protein</fullName>
    </submittedName>
</protein>
<feature type="compositionally biased region" description="Basic and acidic residues" evidence="1">
    <location>
        <begin position="228"/>
        <end position="238"/>
    </location>
</feature>
<name>A0ABQ7SB15_9ACAR</name>
<dbReference type="Proteomes" id="UP000825002">
    <property type="component" value="Unassembled WGS sequence"/>
</dbReference>
<feature type="non-terminal residue" evidence="2">
    <location>
        <position position="1"/>
    </location>
</feature>
<feature type="compositionally biased region" description="Low complexity" evidence="1">
    <location>
        <begin position="132"/>
        <end position="149"/>
    </location>
</feature>
<feature type="region of interest" description="Disordered" evidence="1">
    <location>
        <begin position="514"/>
        <end position="597"/>
    </location>
</feature>
<organism evidence="2 3">
    <name type="scientific">Fragariocoptes setiger</name>
    <dbReference type="NCBI Taxonomy" id="1670756"/>
    <lineage>
        <taxon>Eukaryota</taxon>
        <taxon>Metazoa</taxon>
        <taxon>Ecdysozoa</taxon>
        <taxon>Arthropoda</taxon>
        <taxon>Chelicerata</taxon>
        <taxon>Arachnida</taxon>
        <taxon>Acari</taxon>
        <taxon>Acariformes</taxon>
        <taxon>Trombidiformes</taxon>
        <taxon>Prostigmata</taxon>
        <taxon>Eupodina</taxon>
        <taxon>Eriophyoidea</taxon>
        <taxon>Phytoptidae</taxon>
        <taxon>Fragariocoptes</taxon>
    </lineage>
</organism>
<feature type="compositionally biased region" description="Low complexity" evidence="1">
    <location>
        <begin position="56"/>
        <end position="68"/>
    </location>
</feature>
<feature type="region of interest" description="Disordered" evidence="1">
    <location>
        <begin position="686"/>
        <end position="707"/>
    </location>
</feature>
<evidence type="ECO:0000313" key="2">
    <source>
        <dbReference type="EMBL" id="KAG9510611.1"/>
    </source>
</evidence>
<sequence>MLLKPLVIVNILNDYACHHDNQHYCRLGMHLQQLASIKLLKRNRLVRRHHLYIMSHSSTNSSGSQTASPKHHRKCLKSMGRHNSTSSIDTVVVQPPSTLINSNQNQSINKNREPKHSLSALMLSPMMNRLSASTNTTATPTTSSSSASPLINNGINNNFKLSKLKSKYRQHNTIDVWNIDVPTHPYISKATNHDPCHKKFSSLERQSHSNSNKRQSDKYWNIDCGDDDKDKDHDEHGQQQRRRRSLRSSSNNNNGDGNKQCIGPDMAYKLDNNNRRAKSSGIRSTEHNSNDNSHDSNDRIKHKNHISNSTNKRHQRHASRSFAAINAVDESCFWIDAAPGQTQTTDRDSGRDESPTFPSPPASLTGATLDVDDTCVVAATVDRGDGINGHSDMNAIISNKNDNNNVLDVRSDLDVQSQKSDMISLAEPPKQLKLEQFLQQLTTIIKQPQRLSTNVADQQMNRCQHNNDHSENDDEEDCQSHSSIMDYLSSLAQAVEVKPKSGPDAGQPIYSQVNKTKQQRPSELSNTVSNVSSSSGTARTITTSNSDSSNSVISNSVRECVGRSAESRSRAELIKQTREQQGVTSSGYSTSCNTSINHDDTVMPNGRSVLPSDKVIMDYDSPVQQQQRCDVSHNVLNGTNDDQIEVLSCRAKSPPQAFMRRSPSDDLAPTTKCASLFCCRFLSSPHHNSATSASSVRRSALRGQSNV</sequence>
<feature type="region of interest" description="Disordered" evidence="1">
    <location>
        <begin position="132"/>
        <end position="154"/>
    </location>
</feature>
<reference evidence="2 3" key="1">
    <citation type="submission" date="2020-10" db="EMBL/GenBank/DDBJ databases">
        <authorList>
            <person name="Klimov P.B."/>
            <person name="Dyachkov S.M."/>
            <person name="Chetverikov P.E."/>
        </authorList>
    </citation>
    <scope>NUCLEOTIDE SEQUENCE [LARGE SCALE GENOMIC DNA]</scope>
    <source>
        <strain evidence="2">BMOC 18-1129-001#AD2665</strain>
        <tissue evidence="2">Entire mites</tissue>
    </source>
</reference>
<dbReference type="EMBL" id="JAIFTH010000113">
    <property type="protein sequence ID" value="KAG9510611.1"/>
    <property type="molecule type" value="Genomic_DNA"/>
</dbReference>
<accession>A0ABQ7SB15</accession>
<feature type="compositionally biased region" description="Low complexity" evidence="1">
    <location>
        <begin position="525"/>
        <end position="557"/>
    </location>
</feature>
<gene>
    <name evidence="2" type="ORF">GZH46_00839</name>
</gene>
<feature type="compositionally biased region" description="Basic and acidic residues" evidence="1">
    <location>
        <begin position="284"/>
        <end position="299"/>
    </location>
</feature>
<proteinExistence type="predicted"/>
<feature type="compositionally biased region" description="Polar residues" evidence="1">
    <location>
        <begin position="579"/>
        <end position="596"/>
    </location>
</feature>
<feature type="region of interest" description="Disordered" evidence="1">
    <location>
        <begin position="340"/>
        <end position="368"/>
    </location>
</feature>
<feature type="compositionally biased region" description="Basic residues" evidence="1">
    <location>
        <begin position="300"/>
        <end position="318"/>
    </location>
</feature>
<feature type="compositionally biased region" description="Basic and acidic residues" evidence="1">
    <location>
        <begin position="565"/>
        <end position="578"/>
    </location>
</feature>
<feature type="compositionally biased region" description="Basic residues" evidence="1">
    <location>
        <begin position="69"/>
        <end position="80"/>
    </location>
</feature>
<evidence type="ECO:0000256" key="1">
    <source>
        <dbReference type="SAM" id="MobiDB-lite"/>
    </source>
</evidence>
<feature type="region of interest" description="Disordered" evidence="1">
    <location>
        <begin position="56"/>
        <end position="89"/>
    </location>
</feature>
<evidence type="ECO:0000313" key="3">
    <source>
        <dbReference type="Proteomes" id="UP000825002"/>
    </source>
</evidence>
<feature type="region of interest" description="Disordered" evidence="1">
    <location>
        <begin position="201"/>
        <end position="318"/>
    </location>
</feature>
<feature type="compositionally biased region" description="Basic and acidic residues" evidence="1">
    <location>
        <begin position="345"/>
        <end position="354"/>
    </location>
</feature>
<keyword evidence="3" id="KW-1185">Reference proteome</keyword>
<feature type="compositionally biased region" description="Polar residues" evidence="1">
    <location>
        <begin position="514"/>
        <end position="524"/>
    </location>
</feature>